<evidence type="ECO:0000256" key="2">
    <source>
        <dbReference type="ARBA" id="ARBA00022741"/>
    </source>
</evidence>
<dbReference type="InterPro" id="IPR003593">
    <property type="entry name" value="AAA+_ATPase"/>
</dbReference>
<dbReference type="InterPro" id="IPR017871">
    <property type="entry name" value="ABC_transporter-like_CS"/>
</dbReference>
<keyword evidence="3 5" id="KW-0067">ATP-binding</keyword>
<keyword evidence="6" id="KW-1185">Reference proteome</keyword>
<dbReference type="RefSeq" id="WP_200112865.1">
    <property type="nucleotide sequence ID" value="NZ_JAEHOH010000001.1"/>
</dbReference>
<proteinExistence type="predicted"/>
<evidence type="ECO:0000313" key="5">
    <source>
        <dbReference type="EMBL" id="MBK0417617.1"/>
    </source>
</evidence>
<organism evidence="5 6">
    <name type="scientific">Leucobacter chromiisoli</name>
    <dbReference type="NCBI Taxonomy" id="2796471"/>
    <lineage>
        <taxon>Bacteria</taxon>
        <taxon>Bacillati</taxon>
        <taxon>Actinomycetota</taxon>
        <taxon>Actinomycetes</taxon>
        <taxon>Micrococcales</taxon>
        <taxon>Microbacteriaceae</taxon>
        <taxon>Leucobacter</taxon>
    </lineage>
</organism>
<evidence type="ECO:0000313" key="6">
    <source>
        <dbReference type="Proteomes" id="UP000608530"/>
    </source>
</evidence>
<dbReference type="InterPro" id="IPR027417">
    <property type="entry name" value="P-loop_NTPase"/>
</dbReference>
<dbReference type="AlphaFoldDB" id="A0A934UU56"/>
<feature type="domain" description="ABC transporter" evidence="4">
    <location>
        <begin position="21"/>
        <end position="261"/>
    </location>
</feature>
<dbReference type="GO" id="GO:0016887">
    <property type="term" value="F:ATP hydrolysis activity"/>
    <property type="evidence" value="ECO:0007669"/>
    <property type="project" value="InterPro"/>
</dbReference>
<comment type="caution">
    <text evidence="5">The sequence shown here is derived from an EMBL/GenBank/DDBJ whole genome shotgun (WGS) entry which is preliminary data.</text>
</comment>
<dbReference type="PANTHER" id="PTHR42781:SF4">
    <property type="entry name" value="SPERMIDINE_PUTRESCINE IMPORT ATP-BINDING PROTEIN POTA"/>
    <property type="match status" value="1"/>
</dbReference>
<protein>
    <submittedName>
        <fullName evidence="5">ATP-binding cassette domain-containing protein</fullName>
    </submittedName>
</protein>
<evidence type="ECO:0000259" key="4">
    <source>
        <dbReference type="PROSITE" id="PS50893"/>
    </source>
</evidence>
<dbReference type="GO" id="GO:0005524">
    <property type="term" value="F:ATP binding"/>
    <property type="evidence" value="ECO:0007669"/>
    <property type="project" value="UniProtKB-KW"/>
</dbReference>
<keyword evidence="1" id="KW-0813">Transport</keyword>
<reference evidence="5" key="1">
    <citation type="submission" date="2020-12" db="EMBL/GenBank/DDBJ databases">
        <title>Leucobacter sp. CAS1, isolated from Chromium sludge.</title>
        <authorList>
            <person name="Xu Z."/>
        </authorList>
    </citation>
    <scope>NUCLEOTIDE SEQUENCE</scope>
    <source>
        <strain evidence="5">CSA1</strain>
    </source>
</reference>
<dbReference type="Gene3D" id="3.40.50.300">
    <property type="entry name" value="P-loop containing nucleotide triphosphate hydrolases"/>
    <property type="match status" value="1"/>
</dbReference>
<dbReference type="SMART" id="SM00382">
    <property type="entry name" value="AAA"/>
    <property type="match status" value="1"/>
</dbReference>
<evidence type="ECO:0000256" key="1">
    <source>
        <dbReference type="ARBA" id="ARBA00022448"/>
    </source>
</evidence>
<keyword evidence="2" id="KW-0547">Nucleotide-binding</keyword>
<dbReference type="Pfam" id="PF00005">
    <property type="entry name" value="ABC_tran"/>
    <property type="match status" value="1"/>
</dbReference>
<dbReference type="SUPFAM" id="SSF52540">
    <property type="entry name" value="P-loop containing nucleoside triphosphate hydrolases"/>
    <property type="match status" value="1"/>
</dbReference>
<sequence length="275" mass="27920">MIRGGGETGDTALGGAAPGNAALDDPVLDACVRVERGDFSVDVELRAGAGETVALMGPSGAGKTTVVDALSGLIRIDEGRIRLGGADIADAASGVHVAPSRRGVGVLGQEALLFPHMTAVENIAFAARAAGSSRAEATALASGWLDRVGLAGLAARRPSELSGGQRQRVALARALAARPRLLLLDEPLVSLDVEAAADIRALLRERLTESGTTAVLVSHDAADALALADRLLILDAGRIAQQGTVEQVLAAPATRFAAAVAASRGLRPDPDNSAR</sequence>
<dbReference type="InterPro" id="IPR050093">
    <property type="entry name" value="ABC_SmlMolc_Importer"/>
</dbReference>
<name>A0A934UU56_9MICO</name>
<dbReference type="PROSITE" id="PS00211">
    <property type="entry name" value="ABC_TRANSPORTER_1"/>
    <property type="match status" value="1"/>
</dbReference>
<dbReference type="InterPro" id="IPR003439">
    <property type="entry name" value="ABC_transporter-like_ATP-bd"/>
</dbReference>
<gene>
    <name evidence="5" type="ORF">JD276_01015</name>
</gene>
<dbReference type="PANTHER" id="PTHR42781">
    <property type="entry name" value="SPERMIDINE/PUTRESCINE IMPORT ATP-BINDING PROTEIN POTA"/>
    <property type="match status" value="1"/>
</dbReference>
<dbReference type="EMBL" id="JAEHOH010000001">
    <property type="protein sequence ID" value="MBK0417617.1"/>
    <property type="molecule type" value="Genomic_DNA"/>
</dbReference>
<dbReference type="PROSITE" id="PS50893">
    <property type="entry name" value="ABC_TRANSPORTER_2"/>
    <property type="match status" value="1"/>
</dbReference>
<accession>A0A934UU56</accession>
<dbReference type="Proteomes" id="UP000608530">
    <property type="component" value="Unassembled WGS sequence"/>
</dbReference>
<evidence type="ECO:0000256" key="3">
    <source>
        <dbReference type="ARBA" id="ARBA00022840"/>
    </source>
</evidence>